<evidence type="ECO:0000313" key="3">
    <source>
        <dbReference type="Proteomes" id="UP000279833"/>
    </source>
</evidence>
<gene>
    <name evidence="2" type="ORF">SCUD_LOCUS11738</name>
</gene>
<reference evidence="2 3" key="2">
    <citation type="submission" date="2018-11" db="EMBL/GenBank/DDBJ databases">
        <authorList>
            <consortium name="Pathogen Informatics"/>
        </authorList>
    </citation>
    <scope>NUCLEOTIDE SEQUENCE [LARGE SCALE GENOMIC DNA]</scope>
    <source>
        <strain evidence="2">Dakar</strain>
        <strain evidence="3">Dakar, Senegal</strain>
    </source>
</reference>
<keyword evidence="3" id="KW-1185">Reference proteome</keyword>
<protein>
    <submittedName>
        <fullName evidence="4">Myosin_tail_1 domain-containing protein</fullName>
    </submittedName>
</protein>
<dbReference type="STRING" id="6186.A0A183K9Q5"/>
<organism evidence="4">
    <name type="scientific">Schistosoma curassoni</name>
    <dbReference type="NCBI Taxonomy" id="6186"/>
    <lineage>
        <taxon>Eukaryota</taxon>
        <taxon>Metazoa</taxon>
        <taxon>Spiralia</taxon>
        <taxon>Lophotrochozoa</taxon>
        <taxon>Platyhelminthes</taxon>
        <taxon>Trematoda</taxon>
        <taxon>Digenea</taxon>
        <taxon>Strigeidida</taxon>
        <taxon>Schistosomatoidea</taxon>
        <taxon>Schistosomatidae</taxon>
        <taxon>Schistosoma</taxon>
    </lineage>
</organism>
<dbReference type="Gene3D" id="1.10.287.1490">
    <property type="match status" value="1"/>
</dbReference>
<name>A0A183K9Q5_9TREM</name>
<evidence type="ECO:0000313" key="2">
    <source>
        <dbReference type="EMBL" id="VDP45835.1"/>
    </source>
</evidence>
<reference evidence="4" key="1">
    <citation type="submission" date="2016-06" db="UniProtKB">
        <authorList>
            <consortium name="WormBaseParasite"/>
        </authorList>
    </citation>
    <scope>IDENTIFICATION</scope>
</reference>
<evidence type="ECO:0000256" key="1">
    <source>
        <dbReference type="SAM" id="Coils"/>
    </source>
</evidence>
<keyword evidence="1" id="KW-0175">Coiled coil</keyword>
<dbReference type="Proteomes" id="UP000279833">
    <property type="component" value="Unassembled WGS sequence"/>
</dbReference>
<dbReference type="WBParaSite" id="SCUD_0001173801-mRNA-1">
    <property type="protein sequence ID" value="SCUD_0001173801-mRNA-1"/>
    <property type="gene ID" value="SCUD_0001173801"/>
</dbReference>
<dbReference type="EMBL" id="UZAK01034612">
    <property type="protein sequence ID" value="VDP45835.1"/>
    <property type="molecule type" value="Genomic_DNA"/>
</dbReference>
<proteinExistence type="predicted"/>
<evidence type="ECO:0000313" key="4">
    <source>
        <dbReference type="WBParaSite" id="SCUD_0001173801-mRNA-1"/>
    </source>
</evidence>
<accession>A0A183K9Q5</accession>
<dbReference type="AlphaFoldDB" id="A0A183K9Q5"/>
<sequence>MSIQLDSLNESLSKADNYPEGYNTKADKLREQLLNANNRLLQIEERNDELSYTIESLKDEKRMLQNEYNRMPKEEDVINLQKQLEKSVSEVKSEMNKRSGETRQLTQTLQDTKEMLGQINKLKNDAEEQCQNLVVRIASLHFLSSIKNYQTLS</sequence>
<feature type="coiled-coil region" evidence="1">
    <location>
        <begin position="26"/>
        <end position="74"/>
    </location>
</feature>